<name>A0ABV7HEZ9_9GAMM</name>
<evidence type="ECO:0000313" key="2">
    <source>
        <dbReference type="Proteomes" id="UP001595476"/>
    </source>
</evidence>
<reference evidence="2" key="1">
    <citation type="journal article" date="2019" name="Int. J. Syst. Evol. Microbiol.">
        <title>The Global Catalogue of Microorganisms (GCM) 10K type strain sequencing project: providing services to taxonomists for standard genome sequencing and annotation.</title>
        <authorList>
            <consortium name="The Broad Institute Genomics Platform"/>
            <consortium name="The Broad Institute Genome Sequencing Center for Infectious Disease"/>
            <person name="Wu L."/>
            <person name="Ma J."/>
        </authorList>
    </citation>
    <scope>NUCLEOTIDE SEQUENCE [LARGE SCALE GENOMIC DNA]</scope>
    <source>
        <strain evidence="2">KCTC 52438</strain>
    </source>
</reference>
<dbReference type="RefSeq" id="WP_386719760.1">
    <property type="nucleotide sequence ID" value="NZ_JBHRSZ010000004.1"/>
</dbReference>
<sequence>MYKAGCIILSVAVITVSVLYWRESNHNDYHRSKMHQFQFMDKLGEFIGRDITEFQSVYPSAQCENDICVVDARKISYIDVFKDESVSAIDFFGIELVLDKGKIVNIRQHKP</sequence>
<gene>
    <name evidence="1" type="ORF">ACFOEK_09630</name>
</gene>
<comment type="caution">
    <text evidence="1">The sequence shown here is derived from an EMBL/GenBank/DDBJ whole genome shotgun (WGS) entry which is preliminary data.</text>
</comment>
<accession>A0ABV7HEZ9</accession>
<proteinExistence type="predicted"/>
<evidence type="ECO:0008006" key="3">
    <source>
        <dbReference type="Google" id="ProtNLM"/>
    </source>
</evidence>
<protein>
    <recommendedName>
        <fullName evidence="3">DUF3301 domain-containing protein</fullName>
    </recommendedName>
</protein>
<organism evidence="1 2">
    <name type="scientific">Litoribrevibacter euphylliae</name>
    <dbReference type="NCBI Taxonomy" id="1834034"/>
    <lineage>
        <taxon>Bacteria</taxon>
        <taxon>Pseudomonadati</taxon>
        <taxon>Pseudomonadota</taxon>
        <taxon>Gammaproteobacteria</taxon>
        <taxon>Oceanospirillales</taxon>
        <taxon>Oceanospirillaceae</taxon>
        <taxon>Litoribrevibacter</taxon>
    </lineage>
</organism>
<keyword evidence="2" id="KW-1185">Reference proteome</keyword>
<dbReference type="EMBL" id="JBHRSZ010000004">
    <property type="protein sequence ID" value="MFC3151284.1"/>
    <property type="molecule type" value="Genomic_DNA"/>
</dbReference>
<evidence type="ECO:0000313" key="1">
    <source>
        <dbReference type="EMBL" id="MFC3151284.1"/>
    </source>
</evidence>
<dbReference type="Proteomes" id="UP001595476">
    <property type="component" value="Unassembled WGS sequence"/>
</dbReference>